<accession>T0Y641</accession>
<evidence type="ECO:0000259" key="1">
    <source>
        <dbReference type="Pfam" id="PF13358"/>
    </source>
</evidence>
<dbReference type="InterPro" id="IPR038717">
    <property type="entry name" value="Tc1-like_DDE_dom"/>
</dbReference>
<organism evidence="3">
    <name type="scientific">mine drainage metagenome</name>
    <dbReference type="NCBI Taxonomy" id="410659"/>
    <lineage>
        <taxon>unclassified sequences</taxon>
        <taxon>metagenomes</taxon>
        <taxon>ecological metagenomes</taxon>
    </lineage>
</organism>
<dbReference type="Pfam" id="PF13592">
    <property type="entry name" value="HTH_33"/>
    <property type="match status" value="1"/>
</dbReference>
<dbReference type="NCBIfam" id="NF033545">
    <property type="entry name" value="transpos_IS630"/>
    <property type="match status" value="1"/>
</dbReference>
<name>T0Y641_9ZZZZ</name>
<dbReference type="EMBL" id="AUZZ01011103">
    <property type="protein sequence ID" value="EQD27367.1"/>
    <property type="molecule type" value="Genomic_DNA"/>
</dbReference>
<evidence type="ECO:0000259" key="2">
    <source>
        <dbReference type="Pfam" id="PF13592"/>
    </source>
</evidence>
<dbReference type="AlphaFoldDB" id="T0Y641"/>
<reference evidence="3" key="1">
    <citation type="submission" date="2013-08" db="EMBL/GenBank/DDBJ databases">
        <authorList>
            <person name="Mendez C."/>
            <person name="Richter M."/>
            <person name="Ferrer M."/>
            <person name="Sanchez J."/>
        </authorList>
    </citation>
    <scope>NUCLEOTIDE SEQUENCE</scope>
</reference>
<dbReference type="InterPro" id="IPR025959">
    <property type="entry name" value="Winged_HTH_dom"/>
</dbReference>
<proteinExistence type="predicted"/>
<feature type="domain" description="Tc1-like transposase DDE" evidence="1">
    <location>
        <begin position="140"/>
        <end position="192"/>
    </location>
</feature>
<dbReference type="InterPro" id="IPR009057">
    <property type="entry name" value="Homeodomain-like_sf"/>
</dbReference>
<sequence length="192" mass="21619">MAGVAELFAVSRQAVYGWVETHAQGGVAALAAQRRGRPTGTRLTLAQSRKITGLLRDRRPEQLKLPFYLWTREAVVQLIGRECRVQVSVWTAGRYLKAWGFTPQKPVRRAFERDPQAVAHWLQVEYPAIRVRAKRARAEIYWGDEMGVRSDQAAGRSFSPRGETPVIPGTGQRFGCNQISALTNRGRLLFMV</sequence>
<dbReference type="InterPro" id="IPR047655">
    <property type="entry name" value="Transpos_IS630-like"/>
</dbReference>
<gene>
    <name evidence="3" type="ORF">B2A_15257</name>
</gene>
<feature type="domain" description="Winged helix-turn helix" evidence="2">
    <location>
        <begin position="67"/>
        <end position="123"/>
    </location>
</feature>
<dbReference type="Pfam" id="PF13358">
    <property type="entry name" value="DDE_3"/>
    <property type="match status" value="1"/>
</dbReference>
<comment type="caution">
    <text evidence="3">The sequence shown here is derived from an EMBL/GenBank/DDBJ whole genome shotgun (WGS) entry which is preliminary data.</text>
</comment>
<evidence type="ECO:0000313" key="3">
    <source>
        <dbReference type="EMBL" id="EQD27367.1"/>
    </source>
</evidence>
<dbReference type="SUPFAM" id="SSF46689">
    <property type="entry name" value="Homeodomain-like"/>
    <property type="match status" value="1"/>
</dbReference>
<feature type="non-terminal residue" evidence="3">
    <location>
        <position position="192"/>
    </location>
</feature>
<reference evidence="3" key="2">
    <citation type="journal article" date="2014" name="ISME J.">
        <title>Microbial stratification in low pH oxic and suboxic macroscopic growths along an acid mine drainage.</title>
        <authorList>
            <person name="Mendez-Garcia C."/>
            <person name="Mesa V."/>
            <person name="Sprenger R.R."/>
            <person name="Richter M."/>
            <person name="Diez M.S."/>
            <person name="Solano J."/>
            <person name="Bargiela R."/>
            <person name="Golyshina O.V."/>
            <person name="Manteca A."/>
            <person name="Ramos J.L."/>
            <person name="Gallego J.R."/>
            <person name="Llorente I."/>
            <person name="Martins Dos Santos V.A."/>
            <person name="Jensen O.N."/>
            <person name="Pelaez A.I."/>
            <person name="Sanchez J."/>
            <person name="Ferrer M."/>
        </authorList>
    </citation>
    <scope>NUCLEOTIDE SEQUENCE</scope>
</reference>
<protein>
    <submittedName>
        <fullName evidence="3">ISXoo2 transposase</fullName>
    </submittedName>
</protein>